<evidence type="ECO:0000259" key="1">
    <source>
        <dbReference type="PROSITE" id="PS50910"/>
    </source>
</evidence>
<organism evidence="2">
    <name type="scientific">hydrothermal vent metagenome</name>
    <dbReference type="NCBI Taxonomy" id="652676"/>
    <lineage>
        <taxon>unclassified sequences</taxon>
        <taxon>metagenomes</taxon>
        <taxon>ecological metagenomes</taxon>
    </lineage>
</organism>
<dbReference type="PROSITE" id="PS50910">
    <property type="entry name" value="HEPN"/>
    <property type="match status" value="1"/>
</dbReference>
<dbReference type="EMBL" id="UOGJ01000105">
    <property type="protein sequence ID" value="VAX36658.1"/>
    <property type="molecule type" value="Genomic_DNA"/>
</dbReference>
<accession>A0A3B1DKX7</accession>
<evidence type="ECO:0000313" key="2">
    <source>
        <dbReference type="EMBL" id="VAX36658.1"/>
    </source>
</evidence>
<reference evidence="2" key="1">
    <citation type="submission" date="2018-06" db="EMBL/GenBank/DDBJ databases">
        <authorList>
            <person name="Zhirakovskaya E."/>
        </authorList>
    </citation>
    <scope>NUCLEOTIDE SEQUENCE</scope>
</reference>
<dbReference type="Gene3D" id="1.20.120.330">
    <property type="entry name" value="Nucleotidyltransferases domain 2"/>
    <property type="match status" value="1"/>
</dbReference>
<dbReference type="SUPFAM" id="SSF81593">
    <property type="entry name" value="Nucleotidyltransferase substrate binding subunit/domain"/>
    <property type="match status" value="1"/>
</dbReference>
<proteinExistence type="predicted"/>
<dbReference type="SMART" id="SM00748">
    <property type="entry name" value="HEPN"/>
    <property type="match status" value="1"/>
</dbReference>
<protein>
    <recommendedName>
        <fullName evidence="1">HEPN domain-containing protein</fullName>
    </recommendedName>
</protein>
<dbReference type="AlphaFoldDB" id="A0A3B1DKX7"/>
<gene>
    <name evidence="2" type="ORF">MNBD_UNCLBAC01-1201</name>
</gene>
<dbReference type="Pfam" id="PF05168">
    <property type="entry name" value="HEPN"/>
    <property type="match status" value="1"/>
</dbReference>
<sequence>MMKKDSEKITQYWIETAKHDFKTMQSLFESKRYSDSLFFGHIVLEKILKALVSQHKKNHAPPIHDLLRLQKMTDIELNDQQLDLLDEVNDYNIRARYPDYKLEFYKICTKIFVQKRLKKITTLYKELCQKMK</sequence>
<feature type="domain" description="HEPN" evidence="1">
    <location>
        <begin position="14"/>
        <end position="127"/>
    </location>
</feature>
<dbReference type="InterPro" id="IPR007842">
    <property type="entry name" value="HEPN_dom"/>
</dbReference>
<name>A0A3B1DKX7_9ZZZZ</name>